<dbReference type="InterPro" id="IPR001789">
    <property type="entry name" value="Sig_transdc_resp-reg_receiver"/>
</dbReference>
<proteinExistence type="predicted"/>
<evidence type="ECO:0000256" key="1">
    <source>
        <dbReference type="ARBA" id="ARBA00022553"/>
    </source>
</evidence>
<evidence type="ECO:0000313" key="4">
    <source>
        <dbReference type="EMBL" id="MDN3920252.1"/>
    </source>
</evidence>
<dbReference type="Pfam" id="PF00072">
    <property type="entry name" value="Response_reg"/>
    <property type="match status" value="1"/>
</dbReference>
<dbReference type="RefSeq" id="WP_290358559.1">
    <property type="nucleotide sequence ID" value="NZ_JAUHHC010000002.1"/>
</dbReference>
<dbReference type="EMBL" id="JAUHHC010000002">
    <property type="protein sequence ID" value="MDN3920252.1"/>
    <property type="molecule type" value="Genomic_DNA"/>
</dbReference>
<evidence type="ECO:0000256" key="2">
    <source>
        <dbReference type="PROSITE-ProRule" id="PRU00169"/>
    </source>
</evidence>
<dbReference type="InterPro" id="IPR011006">
    <property type="entry name" value="CheY-like_superfamily"/>
</dbReference>
<name>A0ABT8DV51_9BURK</name>
<keyword evidence="5" id="KW-1185">Reference proteome</keyword>
<protein>
    <submittedName>
        <fullName evidence="4">Response regulator</fullName>
    </submittedName>
</protein>
<accession>A0ABT8DV51</accession>
<dbReference type="PANTHER" id="PTHR44591">
    <property type="entry name" value="STRESS RESPONSE REGULATOR PROTEIN 1"/>
    <property type="match status" value="1"/>
</dbReference>
<organism evidence="4 5">
    <name type="scientific">Roseateles violae</name>
    <dbReference type="NCBI Taxonomy" id="3058042"/>
    <lineage>
        <taxon>Bacteria</taxon>
        <taxon>Pseudomonadati</taxon>
        <taxon>Pseudomonadota</taxon>
        <taxon>Betaproteobacteria</taxon>
        <taxon>Burkholderiales</taxon>
        <taxon>Sphaerotilaceae</taxon>
        <taxon>Roseateles</taxon>
    </lineage>
</organism>
<sequence length="312" mass="33478">MEETKARADAETADRKKVLIVDDSRAIRAIIRRALECEELGELHIETACDGTEALDRIDSFRPDLVLADWHMPGVSGIEMLQTLRQSGHADIAVGFVTTETASECLMQAHSNGALFVLNKPFDDGALRRAVAQGLQRRASPAPALTAETPGAQAIESLAQLQQSMSAHLGMRGFELDRQDGGGSAEWLQQQGTRLIALYGSAGRKGVYAVGLLDLPACCLLGGSSGGEIQAALRQGRPAARQVEQASRFMRAVTPLLKKRTPSDAPALSAARLSSQPFDKLAQLLQQNHGRSDFLLRLPATGGQGRLSFMLA</sequence>
<dbReference type="PROSITE" id="PS50110">
    <property type="entry name" value="RESPONSE_REGULATORY"/>
    <property type="match status" value="1"/>
</dbReference>
<reference evidence="4 5" key="1">
    <citation type="submission" date="2023-06" db="EMBL/GenBank/DDBJ databases">
        <title>Pelomonas sp. PFR6 16S ribosomal RNA gene Genome sequencing and assembly.</title>
        <authorList>
            <person name="Woo H."/>
        </authorList>
    </citation>
    <scope>NUCLEOTIDE SEQUENCE [LARGE SCALE GENOMIC DNA]</scope>
    <source>
        <strain evidence="4 5">PFR6</strain>
    </source>
</reference>
<dbReference type="Proteomes" id="UP001228044">
    <property type="component" value="Unassembled WGS sequence"/>
</dbReference>
<evidence type="ECO:0000259" key="3">
    <source>
        <dbReference type="PROSITE" id="PS50110"/>
    </source>
</evidence>
<gene>
    <name evidence="4" type="ORF">QWJ38_08175</name>
</gene>
<dbReference type="SMART" id="SM00448">
    <property type="entry name" value="REC"/>
    <property type="match status" value="1"/>
</dbReference>
<keyword evidence="1 2" id="KW-0597">Phosphoprotein</keyword>
<comment type="caution">
    <text evidence="4">The sequence shown here is derived from an EMBL/GenBank/DDBJ whole genome shotgun (WGS) entry which is preliminary data.</text>
</comment>
<dbReference type="InterPro" id="IPR050595">
    <property type="entry name" value="Bact_response_regulator"/>
</dbReference>
<dbReference type="SUPFAM" id="SSF52172">
    <property type="entry name" value="CheY-like"/>
    <property type="match status" value="1"/>
</dbReference>
<dbReference type="Gene3D" id="3.40.50.2300">
    <property type="match status" value="1"/>
</dbReference>
<feature type="modified residue" description="4-aspartylphosphate" evidence="2">
    <location>
        <position position="69"/>
    </location>
</feature>
<evidence type="ECO:0000313" key="5">
    <source>
        <dbReference type="Proteomes" id="UP001228044"/>
    </source>
</evidence>
<feature type="domain" description="Response regulatory" evidence="3">
    <location>
        <begin position="17"/>
        <end position="135"/>
    </location>
</feature>
<dbReference type="PANTHER" id="PTHR44591:SF3">
    <property type="entry name" value="RESPONSE REGULATORY DOMAIN-CONTAINING PROTEIN"/>
    <property type="match status" value="1"/>
</dbReference>